<dbReference type="InterPro" id="IPR008274">
    <property type="entry name" value="AldOxase/xan_DH_MoCoBD1"/>
</dbReference>
<dbReference type="InterPro" id="IPR037165">
    <property type="entry name" value="AldOxase/xan_DH_Mopterin-bd_sf"/>
</dbReference>
<dbReference type="PANTHER" id="PTHR47495:SF1">
    <property type="entry name" value="BLL3820 PROTEIN"/>
    <property type="match status" value="1"/>
</dbReference>
<dbReference type="SUPFAM" id="SSF56003">
    <property type="entry name" value="Molybdenum cofactor-binding domain"/>
    <property type="match status" value="2"/>
</dbReference>
<sequence length="753" mass="79365">MAGPLGRRRFLGYVLAAPTLVTAAGLGRSPAAAPLPSPEITGIADLTDLMTLATLPTAGLITVEVGPDGTVSFALPRAEVGQGITTSTAMLIAEELGTGVDRVRVTLADARPELVFNQLTGGSNTTVATYTPVRVAAAIARQRLLTAASRELGVPAGELTLENGVISAPGRGGTGIGAFAARAASARTEPVRVGLRSRESFTVIGKPHNRIDALAAVTGRKKFAMDLDVPDALPTMVCRAPTLGGQPGAVHNLAEVRALPGVTDVAVISTGVAVRARTFGQCIDAVRALRVSWRDGTAAGKSDDTVLAELRAAELPIGPRPPFTQTVDETFTFFFRSTSALETNCAIADVRPGRAEIWAGLKAPIVAKQAIAARLGLPPGAVTVHVTESGGSFGRKLFFDAAAEAAEASKAFGKPVKLMWHRADDSRHGRAHPMATSRVRAAFTGSTVVGYDQRHTSVATDLGHGFGEIVTAFAARLPVADRGFAQVFFQLSQEMSYDFGISTRLLSETDRGFHTGSMRNVYSPDVTCARELVVDRLAARMGKDAYRFRREFLRDDRSRAVLDAAAEAGEWGRALPAGVAQGIAFHAEYKSVSACLVELDCRPETVNRVVRDGVTGPRVTRAVMAVDVGLAVNPRGLEAQMTGCVMDGIALALTSSLHLRDGYFLEASWDNYFYTRQWNTPPEVRVVVLPDTGDRPGGAGELGVAASFAAVACAYGRATGTTPRSFPINHGVLSFEPKPTVPPVPPSPADGLR</sequence>
<feature type="chain" id="PRO_5046643201" evidence="1">
    <location>
        <begin position="24"/>
        <end position="753"/>
    </location>
</feature>
<evidence type="ECO:0000256" key="1">
    <source>
        <dbReference type="SAM" id="SignalP"/>
    </source>
</evidence>
<dbReference type="Pfam" id="PF20256">
    <property type="entry name" value="MoCoBD_2"/>
    <property type="match status" value="2"/>
</dbReference>
<protein>
    <submittedName>
        <fullName evidence="3">Molybdopterin-dependent oxidoreductase</fullName>
    </submittedName>
</protein>
<dbReference type="SMART" id="SM01008">
    <property type="entry name" value="Ald_Xan_dh_C"/>
    <property type="match status" value="1"/>
</dbReference>
<dbReference type="RefSeq" id="WP_249465727.1">
    <property type="nucleotide sequence ID" value="NZ_CP091196.1"/>
</dbReference>
<dbReference type="InterPro" id="IPR046867">
    <property type="entry name" value="AldOxase/xan_DH_MoCoBD2"/>
</dbReference>
<dbReference type="InterPro" id="IPR000674">
    <property type="entry name" value="Ald_Oxase/Xan_DH_a/b"/>
</dbReference>
<keyword evidence="1" id="KW-0732">Signal</keyword>
<feature type="domain" description="Aldehyde oxidase/xanthine dehydrogenase a/b hammerhead" evidence="2">
    <location>
        <begin position="218"/>
        <end position="297"/>
    </location>
</feature>
<dbReference type="InterPro" id="IPR052516">
    <property type="entry name" value="N-heterocyclic_Hydroxylase"/>
</dbReference>
<accession>A0ABY4NX86</accession>
<organism evidence="3 4">
    <name type="scientific">Amycolatopsis thermalba</name>
    <dbReference type="NCBI Taxonomy" id="944492"/>
    <lineage>
        <taxon>Bacteria</taxon>
        <taxon>Bacillati</taxon>
        <taxon>Actinomycetota</taxon>
        <taxon>Actinomycetes</taxon>
        <taxon>Pseudonocardiales</taxon>
        <taxon>Pseudonocardiaceae</taxon>
        <taxon>Amycolatopsis</taxon>
    </lineage>
</organism>
<proteinExistence type="predicted"/>
<name>A0ABY4NX86_9PSEU</name>
<evidence type="ECO:0000313" key="4">
    <source>
        <dbReference type="Proteomes" id="UP000830158"/>
    </source>
</evidence>
<dbReference type="PIRSF" id="PIRSF036389">
    <property type="entry name" value="IOR_B"/>
    <property type="match status" value="1"/>
</dbReference>
<reference evidence="3" key="1">
    <citation type="submission" date="2022-01" db="EMBL/GenBank/DDBJ databases">
        <title>PSI-footprinting approach for the identification of protein synthesis inhibitor producers.</title>
        <authorList>
            <person name="Handel F."/>
            <person name="Kulik A."/>
            <person name="Wex K.W."/>
            <person name="Berscheid A."/>
            <person name="Saur J.S."/>
            <person name="Winkler A."/>
            <person name="Wibberg D."/>
            <person name="Kalinowski J."/>
            <person name="Broetz-Oesterhelt H."/>
            <person name="Mast Y."/>
        </authorList>
    </citation>
    <scope>NUCLEOTIDE SEQUENCE</scope>
    <source>
        <strain evidence="3">KNN 49.3e</strain>
    </source>
</reference>
<gene>
    <name evidence="3" type="ORF">L1857_18460</name>
</gene>
<dbReference type="InterPro" id="IPR006311">
    <property type="entry name" value="TAT_signal"/>
</dbReference>
<dbReference type="PANTHER" id="PTHR47495">
    <property type="entry name" value="ALDEHYDE DEHYDROGENASE"/>
    <property type="match status" value="1"/>
</dbReference>
<dbReference type="PROSITE" id="PS51318">
    <property type="entry name" value="TAT"/>
    <property type="match status" value="1"/>
</dbReference>
<dbReference type="Proteomes" id="UP000830158">
    <property type="component" value="Chromosome"/>
</dbReference>
<dbReference type="EMBL" id="CP091196">
    <property type="protein sequence ID" value="UQS24657.1"/>
    <property type="molecule type" value="Genomic_DNA"/>
</dbReference>
<evidence type="ECO:0000313" key="3">
    <source>
        <dbReference type="EMBL" id="UQS24657.1"/>
    </source>
</evidence>
<dbReference type="Pfam" id="PF02738">
    <property type="entry name" value="MoCoBD_1"/>
    <property type="match status" value="1"/>
</dbReference>
<dbReference type="Gene3D" id="3.90.1170.50">
    <property type="entry name" value="Aldehyde oxidase/xanthine dehydrogenase, a/b hammerhead"/>
    <property type="match status" value="1"/>
</dbReference>
<keyword evidence="4" id="KW-1185">Reference proteome</keyword>
<evidence type="ECO:0000259" key="2">
    <source>
        <dbReference type="SMART" id="SM01008"/>
    </source>
</evidence>
<dbReference type="Gene3D" id="3.30.365.10">
    <property type="entry name" value="Aldehyde oxidase/xanthine dehydrogenase, molybdopterin binding domain"/>
    <property type="match status" value="4"/>
</dbReference>
<dbReference type="InterPro" id="IPR012368">
    <property type="entry name" value="OxRdtase_Mopterin-bd_su_IorB"/>
</dbReference>
<feature type="signal peptide" evidence="1">
    <location>
        <begin position="1"/>
        <end position="23"/>
    </location>
</feature>